<evidence type="ECO:0000313" key="9">
    <source>
        <dbReference type="EMBL" id="WFD37038.1"/>
    </source>
</evidence>
<evidence type="ECO:0000256" key="4">
    <source>
        <dbReference type="ARBA" id="ARBA00023015"/>
    </source>
</evidence>
<evidence type="ECO:0000256" key="7">
    <source>
        <dbReference type="SAM" id="MobiDB-lite"/>
    </source>
</evidence>
<dbReference type="GO" id="GO:0006367">
    <property type="term" value="P:transcription initiation at RNA polymerase II promoter"/>
    <property type="evidence" value="ECO:0007669"/>
    <property type="project" value="TreeGrafter"/>
</dbReference>
<dbReference type="Proteomes" id="UP001219933">
    <property type="component" value="Chromosome 6"/>
</dbReference>
<dbReference type="CDD" id="cd08049">
    <property type="entry name" value="TAF8"/>
    <property type="match status" value="1"/>
</dbReference>
<evidence type="ECO:0000256" key="6">
    <source>
        <dbReference type="ARBA" id="ARBA00023242"/>
    </source>
</evidence>
<gene>
    <name evidence="9" type="ORF">MCUN1_003930</name>
</gene>
<evidence type="ECO:0000256" key="2">
    <source>
        <dbReference type="ARBA" id="ARBA00008767"/>
    </source>
</evidence>
<proteinExistence type="inferred from homology"/>
<feature type="region of interest" description="Disordered" evidence="7">
    <location>
        <begin position="206"/>
        <end position="285"/>
    </location>
</feature>
<evidence type="ECO:0000313" key="10">
    <source>
        <dbReference type="Proteomes" id="UP001219933"/>
    </source>
</evidence>
<keyword evidence="6" id="KW-0539">Nucleus</keyword>
<feature type="compositionally biased region" description="Basic and acidic residues" evidence="7">
    <location>
        <begin position="273"/>
        <end position="282"/>
    </location>
</feature>
<protein>
    <recommendedName>
        <fullName evidence="3">Transcription initiation factor TFIID subunit 8</fullName>
    </recommendedName>
</protein>
<dbReference type="AlphaFoldDB" id="A0AAF0ETX2"/>
<keyword evidence="10" id="KW-1185">Reference proteome</keyword>
<dbReference type="Pfam" id="PF10406">
    <property type="entry name" value="TAF8_C"/>
    <property type="match status" value="1"/>
</dbReference>
<dbReference type="EMBL" id="CP119882">
    <property type="protein sequence ID" value="WFD37038.1"/>
    <property type="molecule type" value="Genomic_DNA"/>
</dbReference>
<feature type="domain" description="Transcription factor TFIID subunit 8 C-terminal" evidence="8">
    <location>
        <begin position="110"/>
        <end position="160"/>
    </location>
</feature>
<comment type="similarity">
    <text evidence="2">Belongs to the TAF8 family.</text>
</comment>
<name>A0AAF0ETX2_9BASI</name>
<dbReference type="InterPro" id="IPR037818">
    <property type="entry name" value="TAF8"/>
</dbReference>
<dbReference type="PANTHER" id="PTHR46469">
    <property type="entry name" value="TRANSCRIPTION INITIATION FACTOR TFIID SUBUNIT 8"/>
    <property type="match status" value="1"/>
</dbReference>
<feature type="compositionally biased region" description="Polar residues" evidence="7">
    <location>
        <begin position="216"/>
        <end position="229"/>
    </location>
</feature>
<evidence type="ECO:0000259" key="8">
    <source>
        <dbReference type="Pfam" id="PF10406"/>
    </source>
</evidence>
<dbReference type="Gene3D" id="1.10.20.10">
    <property type="entry name" value="Histone, subunit A"/>
    <property type="match status" value="1"/>
</dbReference>
<reference evidence="9" key="1">
    <citation type="submission" date="2023-03" db="EMBL/GenBank/DDBJ databases">
        <title>Mating type loci evolution in Malassezia.</title>
        <authorList>
            <person name="Coelho M.A."/>
        </authorList>
    </citation>
    <scope>NUCLEOTIDE SEQUENCE</scope>
    <source>
        <strain evidence="9">CBS 11721</strain>
    </source>
</reference>
<dbReference type="InterPro" id="IPR009072">
    <property type="entry name" value="Histone-fold"/>
</dbReference>
<feature type="compositionally biased region" description="Acidic residues" evidence="7">
    <location>
        <begin position="259"/>
        <end position="272"/>
    </location>
</feature>
<comment type="subcellular location">
    <subcellularLocation>
        <location evidence="1">Nucleus</location>
    </subcellularLocation>
</comment>
<sequence>MQVLETIATSSTQYAESANRQIPTAHDVIDSLAYVGLSIHELAQYAAEKACHRKRVTVTVDHPVRKIPQWADPTAAFLPSDSDSDLERPTRRRRMGKAAADWNALMRDIVPDHLPPQPPRHCWMFTPVYATQMLSELPALQLVNRKLENARLVESSLRKLIRDTDTAALPQDEKDNRAFFDGFVEEVAPDGTRAAASAADAPNAAAPAVATAGAEQSAQTPARSASAEHTQGAPVAQGEPMETDTQPGEAGAGAQGADGADDAQSDQSDTQEEAPRPARAGERQVLPRIVNYKASWYSSTAAQSSGIPSTNLYTAKLRGGSSEGRKSRRYFVENIPTQQSTTDQPHRLVYFP</sequence>
<evidence type="ECO:0000256" key="1">
    <source>
        <dbReference type="ARBA" id="ARBA00004123"/>
    </source>
</evidence>
<keyword evidence="5" id="KW-0804">Transcription</keyword>
<accession>A0AAF0ETX2</accession>
<dbReference type="GO" id="GO:0005669">
    <property type="term" value="C:transcription factor TFIID complex"/>
    <property type="evidence" value="ECO:0007669"/>
    <property type="project" value="InterPro"/>
</dbReference>
<evidence type="ECO:0000256" key="3">
    <source>
        <dbReference type="ARBA" id="ARBA00017307"/>
    </source>
</evidence>
<dbReference type="GO" id="GO:0046982">
    <property type="term" value="F:protein heterodimerization activity"/>
    <property type="evidence" value="ECO:0007669"/>
    <property type="project" value="InterPro"/>
</dbReference>
<keyword evidence="4" id="KW-0805">Transcription regulation</keyword>
<organism evidence="9 10">
    <name type="scientific">Malassezia cuniculi</name>
    <dbReference type="NCBI Taxonomy" id="948313"/>
    <lineage>
        <taxon>Eukaryota</taxon>
        <taxon>Fungi</taxon>
        <taxon>Dikarya</taxon>
        <taxon>Basidiomycota</taxon>
        <taxon>Ustilaginomycotina</taxon>
        <taxon>Malasseziomycetes</taxon>
        <taxon>Malasseziales</taxon>
        <taxon>Malasseziaceae</taxon>
        <taxon>Malassezia</taxon>
    </lineage>
</organism>
<dbReference type="InterPro" id="IPR019473">
    <property type="entry name" value="TFIID_su8_C"/>
</dbReference>
<evidence type="ECO:0000256" key="5">
    <source>
        <dbReference type="ARBA" id="ARBA00023163"/>
    </source>
</evidence>
<dbReference type="PANTHER" id="PTHR46469:SF1">
    <property type="entry name" value="TRANSCRIPTION INITIATION FACTOR TFIID SUBUNIT 8"/>
    <property type="match status" value="1"/>
</dbReference>